<name>A0A6J8ANL7_MYTCO</name>
<dbReference type="PANTHER" id="PTHR23292">
    <property type="entry name" value="LIPOPOLYSACCHARIDE-INDUCED TUMOR NECROSIS FACTOR-ALPHA FACTOR"/>
    <property type="match status" value="1"/>
</dbReference>
<evidence type="ECO:0000256" key="5">
    <source>
        <dbReference type="ARBA" id="ARBA00022723"/>
    </source>
</evidence>
<dbReference type="Proteomes" id="UP000507470">
    <property type="component" value="Unassembled WGS sequence"/>
</dbReference>
<evidence type="ECO:0000256" key="2">
    <source>
        <dbReference type="ARBA" id="ARBA00004481"/>
    </source>
</evidence>
<evidence type="ECO:0000256" key="9">
    <source>
        <dbReference type="SAM" id="Phobius"/>
    </source>
</evidence>
<dbReference type="PANTHER" id="PTHR23292:SF6">
    <property type="entry name" value="FI16602P1-RELATED"/>
    <property type="match status" value="1"/>
</dbReference>
<proteinExistence type="inferred from homology"/>
<dbReference type="EMBL" id="CACVKT020001606">
    <property type="protein sequence ID" value="CAC5369551.1"/>
    <property type="molecule type" value="Genomic_DNA"/>
</dbReference>
<dbReference type="OrthoDB" id="6087238at2759"/>
<dbReference type="GO" id="GO:0008270">
    <property type="term" value="F:zinc ion binding"/>
    <property type="evidence" value="ECO:0007669"/>
    <property type="project" value="TreeGrafter"/>
</dbReference>
<protein>
    <submittedName>
        <fullName evidence="11">LITAF</fullName>
    </submittedName>
</protein>
<comment type="subcellular location">
    <subcellularLocation>
        <location evidence="2">Endosome membrane</location>
        <topology evidence="2">Peripheral membrane protein</topology>
    </subcellularLocation>
    <subcellularLocation>
        <location evidence="1">Late endosome membrane</location>
    </subcellularLocation>
    <subcellularLocation>
        <location evidence="3">Lysosome membrane</location>
        <topology evidence="3">Peripheral membrane protein</topology>
        <orientation evidence="3">Cytoplasmic side</orientation>
    </subcellularLocation>
</comment>
<evidence type="ECO:0000256" key="6">
    <source>
        <dbReference type="ARBA" id="ARBA00022833"/>
    </source>
</evidence>
<dbReference type="GO" id="GO:0005765">
    <property type="term" value="C:lysosomal membrane"/>
    <property type="evidence" value="ECO:0007669"/>
    <property type="project" value="UniProtKB-SubCell"/>
</dbReference>
<dbReference type="InterPro" id="IPR006629">
    <property type="entry name" value="LITAF"/>
</dbReference>
<evidence type="ECO:0000313" key="11">
    <source>
        <dbReference type="EMBL" id="CAC5369551.1"/>
    </source>
</evidence>
<organism evidence="11 12">
    <name type="scientific">Mytilus coruscus</name>
    <name type="common">Sea mussel</name>
    <dbReference type="NCBI Taxonomy" id="42192"/>
    <lineage>
        <taxon>Eukaryota</taxon>
        <taxon>Metazoa</taxon>
        <taxon>Spiralia</taxon>
        <taxon>Lophotrochozoa</taxon>
        <taxon>Mollusca</taxon>
        <taxon>Bivalvia</taxon>
        <taxon>Autobranchia</taxon>
        <taxon>Pteriomorphia</taxon>
        <taxon>Mytilida</taxon>
        <taxon>Mytiloidea</taxon>
        <taxon>Mytilidae</taxon>
        <taxon>Mytilinae</taxon>
        <taxon>Mytilus</taxon>
    </lineage>
</organism>
<dbReference type="AlphaFoldDB" id="A0A6J8ANL7"/>
<dbReference type="SMART" id="SM00714">
    <property type="entry name" value="LITAF"/>
    <property type="match status" value="1"/>
</dbReference>
<dbReference type="PROSITE" id="PS51837">
    <property type="entry name" value="LITAF"/>
    <property type="match status" value="1"/>
</dbReference>
<evidence type="ECO:0000256" key="1">
    <source>
        <dbReference type="ARBA" id="ARBA00004414"/>
    </source>
</evidence>
<reference evidence="11 12" key="1">
    <citation type="submission" date="2020-06" db="EMBL/GenBank/DDBJ databases">
        <authorList>
            <person name="Li R."/>
            <person name="Bekaert M."/>
        </authorList>
    </citation>
    <scope>NUCLEOTIDE SEQUENCE [LARGE SCALE GENOMIC DNA]</scope>
    <source>
        <strain evidence="12">wild</strain>
    </source>
</reference>
<evidence type="ECO:0000256" key="8">
    <source>
        <dbReference type="SAM" id="MobiDB-lite"/>
    </source>
</evidence>
<evidence type="ECO:0000256" key="7">
    <source>
        <dbReference type="ARBA" id="ARBA00023136"/>
    </source>
</evidence>
<accession>A0A6J8ANL7</accession>
<dbReference type="GO" id="GO:0031902">
    <property type="term" value="C:late endosome membrane"/>
    <property type="evidence" value="ECO:0007669"/>
    <property type="project" value="UniProtKB-SubCell"/>
</dbReference>
<comment type="similarity">
    <text evidence="4">Belongs to the CDIP1/LITAF family.</text>
</comment>
<keyword evidence="5" id="KW-0479">Metal-binding</keyword>
<feature type="domain" description="LITAF" evidence="10">
    <location>
        <begin position="135"/>
        <end position="219"/>
    </location>
</feature>
<evidence type="ECO:0000256" key="3">
    <source>
        <dbReference type="ARBA" id="ARBA00004630"/>
    </source>
</evidence>
<keyword evidence="9" id="KW-0812">Transmembrane</keyword>
<feature type="transmembrane region" description="Helical" evidence="9">
    <location>
        <begin position="175"/>
        <end position="197"/>
    </location>
</feature>
<keyword evidence="9" id="KW-1133">Transmembrane helix</keyword>
<dbReference type="InterPro" id="IPR037519">
    <property type="entry name" value="LITAF_fam"/>
</dbReference>
<feature type="region of interest" description="Disordered" evidence="8">
    <location>
        <begin position="1"/>
        <end position="29"/>
    </location>
</feature>
<feature type="compositionally biased region" description="Low complexity" evidence="8">
    <location>
        <begin position="11"/>
        <end position="23"/>
    </location>
</feature>
<evidence type="ECO:0000259" key="10">
    <source>
        <dbReference type="PROSITE" id="PS51837"/>
    </source>
</evidence>
<dbReference type="Pfam" id="PF10601">
    <property type="entry name" value="zf-LITAF-like"/>
    <property type="match status" value="1"/>
</dbReference>
<keyword evidence="6" id="KW-0862">Zinc</keyword>
<evidence type="ECO:0000313" key="12">
    <source>
        <dbReference type="Proteomes" id="UP000507470"/>
    </source>
</evidence>
<sequence length="243" mass="27091">MSALQHDAGKDGQQQTVQGQPDQFNQSDQKNVQRALYGHVDRPGQPMTNQFGQPTINHFGQTIVSQAGQPMVNQVGQPMANQAGQPLVNQAGQPAFYQPVQPIMTQPGIVPFGQQMVVQNQYGQPVIVQGGVPMAMPIPIDPNNPAQNEHPVSTKCPHCQTDITTEREYVVGSCTWLWCILLGTMGCIFCCFLPFLWKGAKDVVHSCPNCKKEVGRFIRQQRSNVRVHAGGGHHHRRRRRRRR</sequence>
<keyword evidence="12" id="KW-1185">Reference proteome</keyword>
<gene>
    <name evidence="11" type="ORF">MCOR_8705</name>
</gene>
<evidence type="ECO:0000256" key="4">
    <source>
        <dbReference type="ARBA" id="ARBA00005975"/>
    </source>
</evidence>
<keyword evidence="7 9" id="KW-0472">Membrane</keyword>